<dbReference type="OrthoDB" id="2332899at2759"/>
<evidence type="ECO:0000313" key="2">
    <source>
        <dbReference type="Proteomes" id="UP000265703"/>
    </source>
</evidence>
<dbReference type="InterPro" id="IPR052748">
    <property type="entry name" value="ISR_Activator"/>
</dbReference>
<dbReference type="SUPFAM" id="SSF81901">
    <property type="entry name" value="HCP-like"/>
    <property type="match status" value="1"/>
</dbReference>
<dbReference type="PANTHER" id="PTHR45011">
    <property type="entry name" value="DAP3-BINDING CELL DEATH ENHANCER 1"/>
    <property type="match status" value="1"/>
</dbReference>
<dbReference type="SMART" id="SM00671">
    <property type="entry name" value="SEL1"/>
    <property type="match status" value="3"/>
</dbReference>
<dbReference type="InterPro" id="IPR011990">
    <property type="entry name" value="TPR-like_helical_dom_sf"/>
</dbReference>
<evidence type="ECO:0000313" key="1">
    <source>
        <dbReference type="EMBL" id="RIA80447.1"/>
    </source>
</evidence>
<sequence>MSLNNIILKDDETFLREFLKDFYRQIIKTEYHTKFENSLTGWVQNYLNYNEKNSEIILKLMENHEENEIWFSSIIGFFYEYDIILNKKDSDTKEVGNLENVYVMSHSNQFENFNGLEINICKDEINTMEKYFESLDKGSNENQPDYVKMKELMELNNLGYCYQYGIGKIKDKFKAFKSYLKSAEEGNPFAQNNLGYCYQKGIGITKDEKKAFELFLKAANGGDVYAQYNLGISYQNGTGINKDNKKAFEWYFKSAKGEYSS</sequence>
<protein>
    <submittedName>
        <fullName evidence="1">Uncharacterized protein</fullName>
    </submittedName>
</protein>
<reference evidence="1 2" key="1">
    <citation type="submission" date="2018-06" db="EMBL/GenBank/DDBJ databases">
        <title>Comparative genomics reveals the genomic features of Rhizophagus irregularis, R. cerebriforme, R. diaphanum and Gigaspora rosea, and their symbiotic lifestyle signature.</title>
        <authorList>
            <person name="Morin E."/>
            <person name="San Clemente H."/>
            <person name="Chen E.C.H."/>
            <person name="De La Providencia I."/>
            <person name="Hainaut M."/>
            <person name="Kuo A."/>
            <person name="Kohler A."/>
            <person name="Murat C."/>
            <person name="Tang N."/>
            <person name="Roy S."/>
            <person name="Loubradou J."/>
            <person name="Henrissat B."/>
            <person name="Grigoriev I.V."/>
            <person name="Corradi N."/>
            <person name="Roux C."/>
            <person name="Martin F.M."/>
        </authorList>
    </citation>
    <scope>NUCLEOTIDE SEQUENCE [LARGE SCALE GENOMIC DNA]</scope>
    <source>
        <strain evidence="1 2">DAOM 227022</strain>
    </source>
</reference>
<dbReference type="Proteomes" id="UP000265703">
    <property type="component" value="Unassembled WGS sequence"/>
</dbReference>
<dbReference type="PANTHER" id="PTHR45011:SF1">
    <property type="entry name" value="DAP3-BINDING CELL DEATH ENHANCER 1"/>
    <property type="match status" value="1"/>
</dbReference>
<accession>A0A397S8X9</accession>
<comment type="caution">
    <text evidence="1">The sequence shown here is derived from an EMBL/GenBank/DDBJ whole genome shotgun (WGS) entry which is preliminary data.</text>
</comment>
<feature type="non-terminal residue" evidence="1">
    <location>
        <position position="261"/>
    </location>
</feature>
<dbReference type="AlphaFoldDB" id="A0A397S8X9"/>
<proteinExistence type="predicted"/>
<keyword evidence="2" id="KW-1185">Reference proteome</keyword>
<dbReference type="InterPro" id="IPR006597">
    <property type="entry name" value="Sel1-like"/>
</dbReference>
<name>A0A397S8X9_9GLOM</name>
<organism evidence="1 2">
    <name type="scientific">Glomus cerebriforme</name>
    <dbReference type="NCBI Taxonomy" id="658196"/>
    <lineage>
        <taxon>Eukaryota</taxon>
        <taxon>Fungi</taxon>
        <taxon>Fungi incertae sedis</taxon>
        <taxon>Mucoromycota</taxon>
        <taxon>Glomeromycotina</taxon>
        <taxon>Glomeromycetes</taxon>
        <taxon>Glomerales</taxon>
        <taxon>Glomeraceae</taxon>
        <taxon>Glomus</taxon>
    </lineage>
</organism>
<dbReference type="Pfam" id="PF08238">
    <property type="entry name" value="Sel1"/>
    <property type="match status" value="3"/>
</dbReference>
<gene>
    <name evidence="1" type="ORF">C1645_882162</name>
</gene>
<dbReference type="EMBL" id="QKYT01000966">
    <property type="protein sequence ID" value="RIA80447.1"/>
    <property type="molecule type" value="Genomic_DNA"/>
</dbReference>
<dbReference type="Gene3D" id="1.25.40.10">
    <property type="entry name" value="Tetratricopeptide repeat domain"/>
    <property type="match status" value="1"/>
</dbReference>
<dbReference type="STRING" id="658196.A0A397S8X9"/>